<dbReference type="PANTHER" id="PTHR37540">
    <property type="entry name" value="TRANSCRIPTION FACTOR (ACR-2), PUTATIVE-RELATED-RELATED"/>
    <property type="match status" value="1"/>
</dbReference>
<dbReference type="InterPro" id="IPR036864">
    <property type="entry name" value="Zn2-C6_fun-type_DNA-bd_sf"/>
</dbReference>
<dbReference type="PROSITE" id="PS50048">
    <property type="entry name" value="ZN2_CY6_FUNGAL_2"/>
    <property type="match status" value="2"/>
</dbReference>
<keyword evidence="4" id="KW-0539">Nucleus</keyword>
<dbReference type="CDD" id="cd00067">
    <property type="entry name" value="GAL4"/>
    <property type="match status" value="2"/>
</dbReference>
<reference evidence="6 7" key="1">
    <citation type="submission" date="2024-07" db="EMBL/GenBank/DDBJ databases">
        <title>Section-level genome sequencing and comparative genomics of Aspergillus sections Usti and Cavernicolus.</title>
        <authorList>
            <consortium name="Lawrence Berkeley National Laboratory"/>
            <person name="Nybo J.L."/>
            <person name="Vesth T.C."/>
            <person name="Theobald S."/>
            <person name="Frisvad J.C."/>
            <person name="Larsen T.O."/>
            <person name="Kjaerboelling I."/>
            <person name="Rothschild-Mancinelli K."/>
            <person name="Lyhne E.K."/>
            <person name="Kogle M.E."/>
            <person name="Barry K."/>
            <person name="Clum A."/>
            <person name="Na H."/>
            <person name="Ledsgaard L."/>
            <person name="Lin J."/>
            <person name="Lipzen A."/>
            <person name="Kuo A."/>
            <person name="Riley R."/>
            <person name="Mondo S."/>
            <person name="Labutti K."/>
            <person name="Haridas S."/>
            <person name="Pangalinan J."/>
            <person name="Salamov A.A."/>
            <person name="Simmons B.A."/>
            <person name="Magnuson J.K."/>
            <person name="Chen J."/>
            <person name="Drula E."/>
            <person name="Henrissat B."/>
            <person name="Wiebenga A."/>
            <person name="Lubbers R.J."/>
            <person name="Gomes A.C."/>
            <person name="Makela M.R."/>
            <person name="Stajich J."/>
            <person name="Grigoriev I.V."/>
            <person name="Mortensen U.H."/>
            <person name="De Vries R.P."/>
            <person name="Baker S.E."/>
            <person name="Andersen M.R."/>
        </authorList>
    </citation>
    <scope>NUCLEOTIDE SEQUENCE [LARGE SCALE GENOMIC DNA]</scope>
    <source>
        <strain evidence="6 7">CBS 588.65</strain>
    </source>
</reference>
<dbReference type="SUPFAM" id="SSF57701">
    <property type="entry name" value="Zn2/Cys6 DNA-binding domain"/>
    <property type="match status" value="2"/>
</dbReference>
<comment type="caution">
    <text evidence="6">The sequence shown here is derived from an EMBL/GenBank/DDBJ whole genome shotgun (WGS) entry which is preliminary data.</text>
</comment>
<dbReference type="Proteomes" id="UP001610334">
    <property type="component" value="Unassembled WGS sequence"/>
</dbReference>
<dbReference type="EMBL" id="JBFXLT010000064">
    <property type="protein sequence ID" value="KAL2810989.1"/>
    <property type="molecule type" value="Genomic_DNA"/>
</dbReference>
<organism evidence="6 7">
    <name type="scientific">Aspergillus granulosus</name>
    <dbReference type="NCBI Taxonomy" id="176169"/>
    <lineage>
        <taxon>Eukaryota</taxon>
        <taxon>Fungi</taxon>
        <taxon>Dikarya</taxon>
        <taxon>Ascomycota</taxon>
        <taxon>Pezizomycotina</taxon>
        <taxon>Eurotiomycetes</taxon>
        <taxon>Eurotiomycetidae</taxon>
        <taxon>Eurotiales</taxon>
        <taxon>Aspergillaceae</taxon>
        <taxon>Aspergillus</taxon>
        <taxon>Aspergillus subgen. Nidulantes</taxon>
    </lineage>
</organism>
<name>A0ABR4H6T9_9EURO</name>
<keyword evidence="2" id="KW-0238">DNA-binding</keyword>
<dbReference type="InterPro" id="IPR001138">
    <property type="entry name" value="Zn2Cys6_DnaBD"/>
</dbReference>
<dbReference type="PANTHER" id="PTHR37540:SF5">
    <property type="entry name" value="TRANSCRIPTION FACTOR DOMAIN-CONTAINING PROTEIN"/>
    <property type="match status" value="1"/>
</dbReference>
<dbReference type="PROSITE" id="PS00463">
    <property type="entry name" value="ZN2_CY6_FUNGAL_1"/>
    <property type="match status" value="1"/>
</dbReference>
<evidence type="ECO:0000313" key="6">
    <source>
        <dbReference type="EMBL" id="KAL2810989.1"/>
    </source>
</evidence>
<evidence type="ECO:0000256" key="1">
    <source>
        <dbReference type="ARBA" id="ARBA00023015"/>
    </source>
</evidence>
<keyword evidence="7" id="KW-1185">Reference proteome</keyword>
<dbReference type="Gene3D" id="4.10.240.10">
    <property type="entry name" value="Zn(2)-C6 fungal-type DNA-binding domain"/>
    <property type="match status" value="2"/>
</dbReference>
<protein>
    <recommendedName>
        <fullName evidence="5">Zn(2)-C6 fungal-type domain-containing protein</fullName>
    </recommendedName>
</protein>
<sequence>MGCQSIRWRRIIPKNGQGNSLEVTYNTYACLACKIQKRQCDRVLPACSRCTKNKRECLYGRPIDASSGYRPTPNGPNEMLTETGHSSPLASTQAACLPCQQRKKRCDGHIPSCSHCRKLRLACTYPREWSLSSSELISRLSDIRGMQYRFSSPVKNEPYMLGLINSFNDSVKAMPGPAEAGSVLSYMENEWIPLSLSDASFFYATLCWASSFLDVIHGQGESRGTVYHQNQTIRFVNQKLAAGDIDDLLVASVVVLAIQAAMRVDIPAIIQHWKGLSSILTVRGGLPEESQFSGFISEVFRINMMLPAMIFDTDTILPITPGPALPQPLSFLSWILEKMNTQSRYQLAFGTLMLLKNIHMVFKDPHQQPTPVSSLTMPLSDWMSAKYGVEVDIPEIPLPNDPALESCWIAADILWYLLVFSKEGCEKTLQNYIKKLKEAINKVSRITWVISAPEPFLWAALIGVAAAPDQPNRIWFTTLHGCMVSSLLVRDVSAYQDFWQCFSWVRDLRRFKVQPMMDVSEDNEGYEGADAVDMAR</sequence>
<evidence type="ECO:0000256" key="2">
    <source>
        <dbReference type="ARBA" id="ARBA00023125"/>
    </source>
</evidence>
<gene>
    <name evidence="6" type="ORF">BJX63DRAFT_400703</name>
</gene>
<dbReference type="SMART" id="SM00066">
    <property type="entry name" value="GAL4"/>
    <property type="match status" value="2"/>
</dbReference>
<keyword evidence="3" id="KW-0804">Transcription</keyword>
<evidence type="ECO:0000256" key="4">
    <source>
        <dbReference type="ARBA" id="ARBA00023242"/>
    </source>
</evidence>
<keyword evidence="1" id="KW-0805">Transcription regulation</keyword>
<dbReference type="Pfam" id="PF00172">
    <property type="entry name" value="Zn_clus"/>
    <property type="match status" value="2"/>
</dbReference>
<evidence type="ECO:0000259" key="5">
    <source>
        <dbReference type="PROSITE" id="PS50048"/>
    </source>
</evidence>
<evidence type="ECO:0000313" key="7">
    <source>
        <dbReference type="Proteomes" id="UP001610334"/>
    </source>
</evidence>
<accession>A0ABR4H6T9</accession>
<feature type="domain" description="Zn(2)-C6 fungal-type" evidence="5">
    <location>
        <begin position="95"/>
        <end position="125"/>
    </location>
</feature>
<proteinExistence type="predicted"/>
<feature type="domain" description="Zn(2)-C6 fungal-type" evidence="5">
    <location>
        <begin position="29"/>
        <end position="59"/>
    </location>
</feature>
<evidence type="ECO:0000256" key="3">
    <source>
        <dbReference type="ARBA" id="ARBA00023163"/>
    </source>
</evidence>